<dbReference type="EMBL" id="CP144534">
    <property type="protein sequence ID" value="WWC61584.1"/>
    <property type="molecule type" value="Genomic_DNA"/>
</dbReference>
<proteinExistence type="predicted"/>
<sequence length="258" mass="27647">MADTFTCGSTLLDTIKSNSGTSIAHLTGFAKQFLAENHGLTLDQVQILSTEGGTIDGASAYDFLNRHNDRFRDLYSTAQNSHEVARQAAEGAGVMMEINARRESKRRPGQVPQRGCNWRDVCSMLEQRQATEMATDAGPAEQAWSQGSIDETHSSFAGSAAAGYPGGVGAYTLPQQHHPGDTTQPSSSVGQPILPPNYNAMPTPPGNYQSTAPTKSQASTSSQSSTYSAPVPAHGTWAVKEWPSGRWLYHNPATGLYE</sequence>
<dbReference type="Proteomes" id="UP000078595">
    <property type="component" value="Chromosome 5"/>
</dbReference>
<keyword evidence="4" id="KW-1185">Reference proteome</keyword>
<dbReference type="KEGG" id="kdj:28968553"/>
<gene>
    <name evidence="2" type="ORF">I303_04854</name>
    <name evidence="3" type="ORF">I303_104168</name>
</gene>
<dbReference type="EMBL" id="KI894031">
    <property type="protein sequence ID" value="OBR85518.1"/>
    <property type="molecule type" value="Genomic_DNA"/>
</dbReference>
<dbReference type="AlphaFoldDB" id="A0A1A6A633"/>
<name>A0A1A6A633_9TREE</name>
<reference evidence="3" key="2">
    <citation type="submission" date="2013-07" db="EMBL/GenBank/DDBJ databases">
        <authorList>
            <consortium name="The Broad Institute Genome Sequencing Platform"/>
            <person name="Cuomo C."/>
            <person name="Litvintseva A."/>
            <person name="Chen Y."/>
            <person name="Heitman J."/>
            <person name="Sun S."/>
            <person name="Springer D."/>
            <person name="Dromer F."/>
            <person name="Young S.K."/>
            <person name="Zeng Q."/>
            <person name="Gargeya S."/>
            <person name="Fitzgerald M."/>
            <person name="Abouelleil A."/>
            <person name="Alvarado L."/>
            <person name="Berlin A.M."/>
            <person name="Chapman S.B."/>
            <person name="Dewar J."/>
            <person name="Goldberg J."/>
            <person name="Griggs A."/>
            <person name="Gujja S."/>
            <person name="Hansen M."/>
            <person name="Howarth C."/>
            <person name="Imamovic A."/>
            <person name="Larimer J."/>
            <person name="McCowan C."/>
            <person name="Murphy C."/>
            <person name="Pearson M."/>
            <person name="Priest M."/>
            <person name="Roberts A."/>
            <person name="Saif S."/>
            <person name="Shea T."/>
            <person name="Sykes S."/>
            <person name="Wortman J."/>
            <person name="Nusbaum C."/>
            <person name="Birren B."/>
        </authorList>
    </citation>
    <scope>NUCLEOTIDE SEQUENCE</scope>
    <source>
        <strain evidence="3">CBS 10117</strain>
    </source>
</reference>
<evidence type="ECO:0000313" key="2">
    <source>
        <dbReference type="EMBL" id="OBR85518.1"/>
    </source>
</evidence>
<reference evidence="2" key="1">
    <citation type="submission" date="2013-07" db="EMBL/GenBank/DDBJ databases">
        <title>The Genome Sequence of Cryptococcus dejecticola CBS10117.</title>
        <authorList>
            <consortium name="The Broad Institute Genome Sequencing Platform"/>
            <person name="Cuomo C."/>
            <person name="Litvintseva A."/>
            <person name="Chen Y."/>
            <person name="Heitman J."/>
            <person name="Sun S."/>
            <person name="Springer D."/>
            <person name="Dromer F."/>
            <person name="Young S.K."/>
            <person name="Zeng Q."/>
            <person name="Gargeya S."/>
            <person name="Fitzgerald M."/>
            <person name="Abouelleil A."/>
            <person name="Alvarado L."/>
            <person name="Berlin A.M."/>
            <person name="Chapman S.B."/>
            <person name="Dewar J."/>
            <person name="Goldberg J."/>
            <person name="Griggs A."/>
            <person name="Gujja S."/>
            <person name="Hansen M."/>
            <person name="Howarth C."/>
            <person name="Imamovic A."/>
            <person name="Larimer J."/>
            <person name="McCowan C."/>
            <person name="Murphy C."/>
            <person name="Pearson M."/>
            <person name="Priest M."/>
            <person name="Roberts A."/>
            <person name="Saif S."/>
            <person name="Shea T."/>
            <person name="Sykes S."/>
            <person name="Wortman J."/>
            <person name="Nusbaum C."/>
            <person name="Birren B."/>
        </authorList>
    </citation>
    <scope>NUCLEOTIDE SEQUENCE [LARGE SCALE GENOMIC DNA]</scope>
    <source>
        <strain evidence="2">CBS 10117</strain>
    </source>
</reference>
<evidence type="ECO:0000313" key="4">
    <source>
        <dbReference type="Proteomes" id="UP000078595"/>
    </source>
</evidence>
<feature type="compositionally biased region" description="Polar residues" evidence="1">
    <location>
        <begin position="181"/>
        <end position="190"/>
    </location>
</feature>
<dbReference type="VEuPathDB" id="FungiDB:I303_04854"/>
<accession>A0A1A6A633</accession>
<organism evidence="2">
    <name type="scientific">Kwoniella dejecticola CBS 10117</name>
    <dbReference type="NCBI Taxonomy" id="1296121"/>
    <lineage>
        <taxon>Eukaryota</taxon>
        <taxon>Fungi</taxon>
        <taxon>Dikarya</taxon>
        <taxon>Basidiomycota</taxon>
        <taxon>Agaricomycotina</taxon>
        <taxon>Tremellomycetes</taxon>
        <taxon>Tremellales</taxon>
        <taxon>Cryptococcaceae</taxon>
        <taxon>Kwoniella</taxon>
    </lineage>
</organism>
<feature type="compositionally biased region" description="Low complexity" evidence="1">
    <location>
        <begin position="209"/>
        <end position="229"/>
    </location>
</feature>
<feature type="region of interest" description="Disordered" evidence="1">
    <location>
        <begin position="167"/>
        <end position="231"/>
    </location>
</feature>
<dbReference type="GeneID" id="28968553"/>
<evidence type="ECO:0000313" key="3">
    <source>
        <dbReference type="EMBL" id="WWC61584.1"/>
    </source>
</evidence>
<dbReference type="RefSeq" id="XP_018263360.1">
    <property type="nucleotide sequence ID" value="XM_018408149.1"/>
</dbReference>
<protein>
    <submittedName>
        <fullName evidence="2">Uncharacterized protein</fullName>
    </submittedName>
</protein>
<reference evidence="3" key="3">
    <citation type="submission" date="2024-02" db="EMBL/GenBank/DDBJ databases">
        <title>Comparative genomics of Cryptococcus and Kwoniella reveals pathogenesis evolution and contrasting modes of karyotype evolution via chromosome fusion or intercentromeric recombination.</title>
        <authorList>
            <person name="Coelho M.A."/>
            <person name="David-Palma M."/>
            <person name="Shea T."/>
            <person name="Bowers K."/>
            <person name="McGinley-Smith S."/>
            <person name="Mohammad A.W."/>
            <person name="Gnirke A."/>
            <person name="Yurkov A.M."/>
            <person name="Nowrousian M."/>
            <person name="Sun S."/>
            <person name="Cuomo C.A."/>
            <person name="Heitman J."/>
        </authorList>
    </citation>
    <scope>NUCLEOTIDE SEQUENCE</scope>
    <source>
        <strain evidence="3">CBS 10117</strain>
    </source>
</reference>
<evidence type="ECO:0000256" key="1">
    <source>
        <dbReference type="SAM" id="MobiDB-lite"/>
    </source>
</evidence>